<dbReference type="GO" id="GO:0005759">
    <property type="term" value="C:mitochondrial matrix"/>
    <property type="evidence" value="ECO:0007669"/>
    <property type="project" value="InterPro"/>
</dbReference>
<dbReference type="Gene3D" id="3.10.280.10">
    <property type="entry name" value="Mitochondrial glycoprotein"/>
    <property type="match status" value="1"/>
</dbReference>
<reference evidence="2" key="1">
    <citation type="journal article" date="2019" name="Gigascience">
        <title>De novo genome assembly of the endangered Acer yangbiense, a plant species with extremely small populations endemic to Yunnan Province, China.</title>
        <authorList>
            <person name="Yang J."/>
            <person name="Wariss H.M."/>
            <person name="Tao L."/>
            <person name="Zhang R."/>
            <person name="Yun Q."/>
            <person name="Hollingsworth P."/>
            <person name="Dao Z."/>
            <person name="Luo G."/>
            <person name="Guo H."/>
            <person name="Ma Y."/>
            <person name="Sun W."/>
        </authorList>
    </citation>
    <scope>NUCLEOTIDE SEQUENCE [LARGE SCALE GENOMIC DNA]</scope>
    <source>
        <strain evidence="2">cv. Malutang</strain>
    </source>
</reference>
<protein>
    <recommendedName>
        <fullName evidence="3">Mitochondrial glycoprotein domain-containing protein</fullName>
    </recommendedName>
</protein>
<accession>A0A5C7H0N4</accession>
<name>A0A5C7H0N4_9ROSI</name>
<dbReference type="Proteomes" id="UP000323000">
    <property type="component" value="Chromosome 12"/>
</dbReference>
<evidence type="ECO:0000313" key="1">
    <source>
        <dbReference type="EMBL" id="TXG49846.1"/>
    </source>
</evidence>
<sequence>MAFFAILRKSASSLALTASRLARANKNNQSAVFSASSHLNWKLTLGSFVPDFDFSSATETKKCSSNYESLLEAFDSEIKRDRVEETPSEFTFKIEDDNGEVSVVLTKEFQGELVEVSSGIEYVYDERFMNYPCFSVIISKQGGLALEFYCSYLDDAISIIDVTVGTKENLDEGCHLDLDFKNLDVDLQKALLKYLEIRGIEPSIFDFMCKCIINKYTQRNLTEMKKIMKNFIEGFG</sequence>
<dbReference type="AlphaFoldDB" id="A0A5C7H0N4"/>
<dbReference type="PANTHER" id="PTHR10826">
    <property type="entry name" value="COMPLEMENT COMPONENT 1"/>
    <property type="match status" value="1"/>
</dbReference>
<dbReference type="SUPFAM" id="SSF54529">
    <property type="entry name" value="Mitochondrial glycoprotein MAM33-like"/>
    <property type="match status" value="1"/>
</dbReference>
<organism evidence="1 2">
    <name type="scientific">Acer yangbiense</name>
    <dbReference type="NCBI Taxonomy" id="1000413"/>
    <lineage>
        <taxon>Eukaryota</taxon>
        <taxon>Viridiplantae</taxon>
        <taxon>Streptophyta</taxon>
        <taxon>Embryophyta</taxon>
        <taxon>Tracheophyta</taxon>
        <taxon>Spermatophyta</taxon>
        <taxon>Magnoliopsida</taxon>
        <taxon>eudicotyledons</taxon>
        <taxon>Gunneridae</taxon>
        <taxon>Pentapetalae</taxon>
        <taxon>rosids</taxon>
        <taxon>malvids</taxon>
        <taxon>Sapindales</taxon>
        <taxon>Sapindaceae</taxon>
        <taxon>Hippocastanoideae</taxon>
        <taxon>Acereae</taxon>
        <taxon>Acer</taxon>
    </lineage>
</organism>
<gene>
    <name evidence="1" type="ORF">EZV62_025721</name>
</gene>
<evidence type="ECO:0008006" key="3">
    <source>
        <dbReference type="Google" id="ProtNLM"/>
    </source>
</evidence>
<dbReference type="InterPro" id="IPR003428">
    <property type="entry name" value="MAM33"/>
</dbReference>
<dbReference type="OrthoDB" id="278212at2759"/>
<evidence type="ECO:0000313" key="2">
    <source>
        <dbReference type="Proteomes" id="UP000323000"/>
    </source>
</evidence>
<dbReference type="InterPro" id="IPR036561">
    <property type="entry name" value="MAM33_sf"/>
</dbReference>
<dbReference type="EMBL" id="VAHF01000012">
    <property type="protein sequence ID" value="TXG49846.1"/>
    <property type="molecule type" value="Genomic_DNA"/>
</dbReference>
<comment type="caution">
    <text evidence="1">The sequence shown here is derived from an EMBL/GenBank/DDBJ whole genome shotgun (WGS) entry which is preliminary data.</text>
</comment>
<keyword evidence="2" id="KW-1185">Reference proteome</keyword>
<dbReference type="PANTHER" id="PTHR10826:SF41">
    <property type="entry name" value="MITOCHONDRIAL GLYCOPROTEIN FAMILY PROTEIN"/>
    <property type="match status" value="1"/>
</dbReference>
<proteinExistence type="predicted"/>
<dbReference type="Pfam" id="PF02330">
    <property type="entry name" value="MAM33"/>
    <property type="match status" value="2"/>
</dbReference>